<comment type="caution">
    <text evidence="1">The sequence shown here is derived from an EMBL/GenBank/DDBJ whole genome shotgun (WGS) entry which is preliminary data.</text>
</comment>
<protein>
    <recommendedName>
        <fullName evidence="3">Lipoprotein</fullName>
    </recommendedName>
</protein>
<evidence type="ECO:0008006" key="3">
    <source>
        <dbReference type="Google" id="ProtNLM"/>
    </source>
</evidence>
<dbReference type="Gene3D" id="3.40.50.1820">
    <property type="entry name" value="alpha/beta hydrolase"/>
    <property type="match status" value="1"/>
</dbReference>
<dbReference type="PROSITE" id="PS51257">
    <property type="entry name" value="PROKAR_LIPOPROTEIN"/>
    <property type="match status" value="1"/>
</dbReference>
<dbReference type="EMBL" id="JAQNDM010000002">
    <property type="protein sequence ID" value="MDC0712615.1"/>
    <property type="molecule type" value="Genomic_DNA"/>
</dbReference>
<dbReference type="Proteomes" id="UP001221838">
    <property type="component" value="Unassembled WGS sequence"/>
</dbReference>
<reference evidence="1 2" key="1">
    <citation type="submission" date="2022-11" db="EMBL/GenBank/DDBJ databases">
        <title>Minimal conservation of predation-associated metabolite biosynthetic gene clusters underscores biosynthetic potential of Myxococcota including descriptions for ten novel species: Archangium lansinium sp. nov., Myxococcus landrumus sp. nov., Nannocystis bai.</title>
        <authorList>
            <person name="Ahearne A."/>
            <person name="Stevens C."/>
            <person name="Dowd S."/>
        </authorList>
    </citation>
    <scope>NUCLEOTIDE SEQUENCE [LARGE SCALE GENOMIC DNA]</scope>
    <source>
        <strain evidence="1 2">NCWAL01</strain>
    </source>
</reference>
<dbReference type="RefSeq" id="WP_272142753.1">
    <property type="nucleotide sequence ID" value="NZ_JAQNDM010000002.1"/>
</dbReference>
<dbReference type="SUPFAM" id="SSF53474">
    <property type="entry name" value="alpha/beta-Hydrolases"/>
    <property type="match status" value="1"/>
</dbReference>
<accession>A0ABT5DG17</accession>
<evidence type="ECO:0000313" key="2">
    <source>
        <dbReference type="Proteomes" id="UP001221838"/>
    </source>
</evidence>
<name>A0ABT5DG17_9BACT</name>
<evidence type="ECO:0000313" key="1">
    <source>
        <dbReference type="EMBL" id="MDC0712615.1"/>
    </source>
</evidence>
<proteinExistence type="predicted"/>
<sequence>MKKLWLVGALSVGASACVPDIAQDPPPNVVLAQFDPSASPPVVPSPNDLAFNEATQRVNAPINPLTSLAEQEFTRDYLNTLNGFPVSAVATTKIVDLDPSTINANTVRFVDLQAGTPLATPAVTPTISYNEDTDVLSIAPPATGWPKRGRYAVALIGGENGLKGVGGKPVVGSATWSFINSDVSLVTCEELTAPDCRSRTDIIPSKEEDPVKRLADQNASALRLEQLRRGYSKILTAIAGPNGKREDIVLMWTYRIMDMPEVTFDPVGGVVPFPNDLLLKRTTNPDGTTTTQVQLPIPPNASPTQQQLFAGLNTLDGFSTSSAIVSENGLTQGILQAGSTLDPANLATATGVFNLSGTNQPKVVPCISCASSRKPDGTPQEGPQQLQFIPGVAGIKDGQPTISPVPLDEKTTYAAVLTTDLKDTLGKPIAPAAVFALLRLSQPLSVDGKSQVSAVSDAQAHALEPLRAGLKPMFDGLAASANLPRSKIALAWAFTTQSTVSTLAQLHALPAGTYGAAGLPDAPLGLADRTSILLGQMGTLPKADIGQIFQGTLILPFALNSPTGTLNPAEPRFDHVPFLLVLPKRPAVDAAVDWPVAIFSHALRNSHTSALAIANELAKKGFATLSYDSPFHGDRSSCVGVATAASLPSDDYACANPSAQRCETDPLKVGTYGRCVARTEAGRTACDPTAAGADLSCSALGQGRCVSDGKCEGGTFGLSPGTSNQAISGWNFIRPDNLFATRDNFRQHAIDLGQAERVIQSAAIDQLLTAANGGTPTALDGSKIVYVGQSLGGMLGTLSTSVSSNVGNVALNVPGGDLTNILLTSPNPDFAKARAAFLATLAAEQIVPGTPPFDQFIGLAKMVLDPADPVNYAFSVLNSKDGPKERNALIHYISQDEVVPTSSTASLISAATNRPESAKKPIVSLVTAAEPQEERHGFLLNFKFPATTAEAQADVAGFLQTGALP</sequence>
<keyword evidence="2" id="KW-1185">Reference proteome</keyword>
<gene>
    <name evidence="1" type="ORF">POL68_29395</name>
</gene>
<dbReference type="InterPro" id="IPR029058">
    <property type="entry name" value="AB_hydrolase_fold"/>
</dbReference>
<organism evidence="1 2">
    <name type="scientific">Stigmatella ashevillensis</name>
    <dbReference type="NCBI Taxonomy" id="2995309"/>
    <lineage>
        <taxon>Bacteria</taxon>
        <taxon>Pseudomonadati</taxon>
        <taxon>Myxococcota</taxon>
        <taxon>Myxococcia</taxon>
        <taxon>Myxococcales</taxon>
        <taxon>Cystobacterineae</taxon>
        <taxon>Archangiaceae</taxon>
        <taxon>Stigmatella</taxon>
    </lineage>
</organism>